<reference evidence="4" key="1">
    <citation type="submission" date="2016-01" db="EMBL/GenBank/DDBJ databases">
        <authorList>
            <person name="Mcilroy J.S."/>
            <person name="Karst M S."/>
            <person name="Albertsen M."/>
        </authorList>
    </citation>
    <scope>NUCLEOTIDE SEQUENCE</scope>
    <source>
        <strain evidence="4">Cfx-K</strain>
    </source>
</reference>
<proteinExistence type="inferred from homology"/>
<dbReference type="PROSITE" id="PS00061">
    <property type="entry name" value="ADH_SHORT"/>
    <property type="match status" value="1"/>
</dbReference>
<name>A0A160SYM0_9CHLR</name>
<evidence type="ECO:0000256" key="1">
    <source>
        <dbReference type="ARBA" id="ARBA00006484"/>
    </source>
</evidence>
<keyword evidence="2" id="KW-0560">Oxidoreductase</keyword>
<organism evidence="4 5">
    <name type="scientific">Candidatus Promineifilum breve</name>
    <dbReference type="NCBI Taxonomy" id="1806508"/>
    <lineage>
        <taxon>Bacteria</taxon>
        <taxon>Bacillati</taxon>
        <taxon>Chloroflexota</taxon>
        <taxon>Ardenticatenia</taxon>
        <taxon>Candidatus Promineifilales</taxon>
        <taxon>Candidatus Promineifilaceae</taxon>
        <taxon>Candidatus Promineifilum</taxon>
    </lineage>
</organism>
<dbReference type="CDD" id="cd05233">
    <property type="entry name" value="SDR_c"/>
    <property type="match status" value="1"/>
</dbReference>
<sequence length="253" mass="26491">MLEFTDQVVLITGSSRGIGRAIARLFAGQGARVAVHYHTNRAAAEETLRSLDGTGHILVQGDVTDPAAVAALVDEVMGQLGRIDVLVNNAAVYEDHPLAEVDYATWQASWRATIDANLIGPANMCYCVGRAMIAQGGGRIVNVSSRGAFRGEPTGPAYGASKAALNAMSQSLAKYLAPYNISVGVVAPGFVETDMAREALSGASGAEKRAQSPFNRVARPEEVAYAVLFLASAGAEFMTGAIIDVNGASYLRT</sequence>
<accession>A0A160SYM0</accession>
<dbReference type="PRINTS" id="PR00081">
    <property type="entry name" value="GDHRDH"/>
</dbReference>
<dbReference type="GO" id="GO:0016616">
    <property type="term" value="F:oxidoreductase activity, acting on the CH-OH group of donors, NAD or NADP as acceptor"/>
    <property type="evidence" value="ECO:0007669"/>
    <property type="project" value="TreeGrafter"/>
</dbReference>
<dbReference type="SMART" id="SM00822">
    <property type="entry name" value="PKS_KR"/>
    <property type="match status" value="1"/>
</dbReference>
<dbReference type="SUPFAM" id="SSF51735">
    <property type="entry name" value="NAD(P)-binding Rossmann-fold domains"/>
    <property type="match status" value="1"/>
</dbReference>
<dbReference type="KEGG" id="pbf:CFX0092_A0181"/>
<dbReference type="FunFam" id="3.40.50.720:FF:000084">
    <property type="entry name" value="Short-chain dehydrogenase reductase"/>
    <property type="match status" value="1"/>
</dbReference>
<protein>
    <submittedName>
        <fullName evidence="4">Short-chain dehydrogenase/reductase SDR</fullName>
    </submittedName>
</protein>
<dbReference type="Proteomes" id="UP000215027">
    <property type="component" value="Chromosome I"/>
</dbReference>
<dbReference type="InterPro" id="IPR057326">
    <property type="entry name" value="KR_dom"/>
</dbReference>
<dbReference type="PANTHER" id="PTHR42760:SF135">
    <property type="entry name" value="BLL7886 PROTEIN"/>
    <property type="match status" value="1"/>
</dbReference>
<evidence type="ECO:0000256" key="2">
    <source>
        <dbReference type="ARBA" id="ARBA00023002"/>
    </source>
</evidence>
<keyword evidence="5" id="KW-1185">Reference proteome</keyword>
<evidence type="ECO:0000259" key="3">
    <source>
        <dbReference type="SMART" id="SM00822"/>
    </source>
</evidence>
<dbReference type="OrthoDB" id="125587at2"/>
<dbReference type="Gene3D" id="3.40.50.720">
    <property type="entry name" value="NAD(P)-binding Rossmann-like Domain"/>
    <property type="match status" value="1"/>
</dbReference>
<dbReference type="InterPro" id="IPR036291">
    <property type="entry name" value="NAD(P)-bd_dom_sf"/>
</dbReference>
<feature type="domain" description="Ketoreductase" evidence="3">
    <location>
        <begin position="7"/>
        <end position="194"/>
    </location>
</feature>
<dbReference type="PRINTS" id="PR00080">
    <property type="entry name" value="SDRFAMILY"/>
</dbReference>
<evidence type="ECO:0000313" key="5">
    <source>
        <dbReference type="Proteomes" id="UP000215027"/>
    </source>
</evidence>
<dbReference type="RefSeq" id="WP_095041722.1">
    <property type="nucleotide sequence ID" value="NZ_LN890655.1"/>
</dbReference>
<evidence type="ECO:0000313" key="4">
    <source>
        <dbReference type="EMBL" id="CUS02062.2"/>
    </source>
</evidence>
<comment type="similarity">
    <text evidence="1">Belongs to the short-chain dehydrogenases/reductases (SDR) family.</text>
</comment>
<dbReference type="EMBL" id="LN890655">
    <property type="protein sequence ID" value="CUS02062.2"/>
    <property type="molecule type" value="Genomic_DNA"/>
</dbReference>
<dbReference type="InterPro" id="IPR002347">
    <property type="entry name" value="SDR_fam"/>
</dbReference>
<dbReference type="GO" id="GO:0030497">
    <property type="term" value="P:fatty acid elongation"/>
    <property type="evidence" value="ECO:0007669"/>
    <property type="project" value="TreeGrafter"/>
</dbReference>
<dbReference type="InterPro" id="IPR020904">
    <property type="entry name" value="Sc_DH/Rdtase_CS"/>
</dbReference>
<gene>
    <name evidence="4" type="ORF">CFX0092_A0181</name>
</gene>
<dbReference type="Pfam" id="PF13561">
    <property type="entry name" value="adh_short_C2"/>
    <property type="match status" value="1"/>
</dbReference>
<dbReference type="PANTHER" id="PTHR42760">
    <property type="entry name" value="SHORT-CHAIN DEHYDROGENASES/REDUCTASES FAMILY MEMBER"/>
    <property type="match status" value="1"/>
</dbReference>
<dbReference type="AlphaFoldDB" id="A0A160SYM0"/>